<accession>A0A3N9P376</accession>
<feature type="domain" description="GGDEF" evidence="3">
    <location>
        <begin position="388"/>
        <end position="520"/>
    </location>
</feature>
<keyword evidence="5" id="KW-1185">Reference proteome</keyword>
<comment type="caution">
    <text evidence="4">The sequence shown here is derived from an EMBL/GenBank/DDBJ whole genome shotgun (WGS) entry which is preliminary data.</text>
</comment>
<dbReference type="InterPro" id="IPR031621">
    <property type="entry name" value="HisKA_7TM"/>
</dbReference>
<feature type="transmembrane region" description="Helical" evidence="1">
    <location>
        <begin position="35"/>
        <end position="54"/>
    </location>
</feature>
<proteinExistence type="predicted"/>
<reference evidence="4 5" key="1">
    <citation type="submission" date="2018-11" db="EMBL/GenBank/DDBJ databases">
        <title>Genome sequence of strain 7197.</title>
        <authorList>
            <person name="Gao J."/>
            <person name="Sun J."/>
        </authorList>
    </citation>
    <scope>NUCLEOTIDE SEQUENCE [LARGE SCALE GENOMIC DNA]</scope>
    <source>
        <strain evidence="4 5">7197</strain>
    </source>
</reference>
<evidence type="ECO:0000259" key="2">
    <source>
        <dbReference type="PROSITE" id="PS50113"/>
    </source>
</evidence>
<dbReference type="PROSITE" id="PS50113">
    <property type="entry name" value="PAC"/>
    <property type="match status" value="1"/>
</dbReference>
<dbReference type="Pfam" id="PF08448">
    <property type="entry name" value="PAS_4"/>
    <property type="match status" value="1"/>
</dbReference>
<evidence type="ECO:0000313" key="5">
    <source>
        <dbReference type="Proteomes" id="UP000282529"/>
    </source>
</evidence>
<dbReference type="SMART" id="SM00267">
    <property type="entry name" value="GGDEF"/>
    <property type="match status" value="1"/>
</dbReference>
<feature type="transmembrane region" description="Helical" evidence="1">
    <location>
        <begin position="6"/>
        <end position="28"/>
    </location>
</feature>
<dbReference type="PROSITE" id="PS50887">
    <property type="entry name" value="GGDEF"/>
    <property type="match status" value="1"/>
</dbReference>
<dbReference type="SUPFAM" id="SSF55785">
    <property type="entry name" value="PYP-like sensor domain (PAS domain)"/>
    <property type="match status" value="1"/>
</dbReference>
<feature type="transmembrane region" description="Helical" evidence="1">
    <location>
        <begin position="148"/>
        <end position="168"/>
    </location>
</feature>
<feature type="domain" description="PAC" evidence="2">
    <location>
        <begin position="303"/>
        <end position="356"/>
    </location>
</feature>
<dbReference type="RefSeq" id="WP_124696439.1">
    <property type="nucleotide sequence ID" value="NZ_JBHUFE010000036.1"/>
</dbReference>
<dbReference type="InterPro" id="IPR000160">
    <property type="entry name" value="GGDEF_dom"/>
</dbReference>
<dbReference type="SUPFAM" id="SSF55073">
    <property type="entry name" value="Nucleotide cyclase"/>
    <property type="match status" value="1"/>
</dbReference>
<dbReference type="NCBIfam" id="TIGR00254">
    <property type="entry name" value="GGDEF"/>
    <property type="match status" value="1"/>
</dbReference>
<dbReference type="PANTHER" id="PTHR45138">
    <property type="entry name" value="REGULATORY COMPONENTS OF SENSORY TRANSDUCTION SYSTEM"/>
    <property type="match status" value="1"/>
</dbReference>
<protein>
    <submittedName>
        <fullName evidence="4">Diguanylate cyclase</fullName>
    </submittedName>
</protein>
<keyword evidence="1" id="KW-1133">Transmembrane helix</keyword>
<dbReference type="GO" id="GO:0052621">
    <property type="term" value="F:diguanylate cyclase activity"/>
    <property type="evidence" value="ECO:0007669"/>
    <property type="project" value="TreeGrafter"/>
</dbReference>
<dbReference type="Proteomes" id="UP000282529">
    <property type="component" value="Unassembled WGS sequence"/>
</dbReference>
<dbReference type="AlphaFoldDB" id="A0A3N9P376"/>
<feature type="transmembrane region" description="Helical" evidence="1">
    <location>
        <begin position="100"/>
        <end position="118"/>
    </location>
</feature>
<dbReference type="InterPro" id="IPR035965">
    <property type="entry name" value="PAS-like_dom_sf"/>
</dbReference>
<sequence length="540" mass="59955">MGSFISNYIVIVALSGVLSALLALFAYFKDTNFAGVNAFIVSSCASAIYTFGFALELSGYSLREINLWLKIEYLGMPFIAPASLLMVIHFLGMERLITRARLIGFGFIPCLTTVMVLTNDYHHLFYRSLYLRPFSPAPLVDFVMGPGYIVHGSFTFGCLLAATCLMLSQWNKMKRVYRRQFLTILLGLTLPTIGSFMYLMGKTPYGMDPVPIIMSLTSALYIWAILSRGMLTAAPIARSNLFESMRDGVLVMDFSDRLIDFNRAAAGMIQGLDAASIGHPLARIFLPGGKEAVAYVMESDPLHQEERELQWSNGDDICYYEIRSSPVRKRGGQVAGRMIMLIDVTERKLLQDKLRQLATIDSLTGICNRTYFMERSGEVLKRCSPENGRMSIALFDVDHFKNINDRYGHGFGDSALRHIADICRSHLRPDDVFGRYGGEEFVLCLPDTSLDQAARLADRIRRAIETGSLEAPNGRINVTVSFGVTEAVPGCTLEELLTEADHALYASKRGGRNAVHLSDRSGIARFSEGSPSYIRASCNG</sequence>
<dbReference type="PANTHER" id="PTHR45138:SF9">
    <property type="entry name" value="DIGUANYLATE CYCLASE DGCM-RELATED"/>
    <property type="match status" value="1"/>
</dbReference>
<dbReference type="InterPro" id="IPR029787">
    <property type="entry name" value="Nucleotide_cyclase"/>
</dbReference>
<dbReference type="InterPro" id="IPR000700">
    <property type="entry name" value="PAS-assoc_C"/>
</dbReference>
<dbReference type="InterPro" id="IPR043128">
    <property type="entry name" value="Rev_trsase/Diguanyl_cyclase"/>
</dbReference>
<feature type="transmembrane region" description="Helical" evidence="1">
    <location>
        <begin position="74"/>
        <end position="93"/>
    </location>
</feature>
<dbReference type="InterPro" id="IPR050469">
    <property type="entry name" value="Diguanylate_Cyclase"/>
</dbReference>
<gene>
    <name evidence="4" type="ORF">EH198_15595</name>
</gene>
<evidence type="ECO:0000259" key="3">
    <source>
        <dbReference type="PROSITE" id="PS50887"/>
    </source>
</evidence>
<dbReference type="EMBL" id="RQPI01000009">
    <property type="protein sequence ID" value="RQW10255.1"/>
    <property type="molecule type" value="Genomic_DNA"/>
</dbReference>
<dbReference type="Pfam" id="PF00990">
    <property type="entry name" value="GGDEF"/>
    <property type="match status" value="1"/>
</dbReference>
<dbReference type="Gene3D" id="3.30.450.20">
    <property type="entry name" value="PAS domain"/>
    <property type="match status" value="1"/>
</dbReference>
<keyword evidence="1" id="KW-0472">Membrane</keyword>
<name>A0A3N9P376_9BACL</name>
<feature type="transmembrane region" description="Helical" evidence="1">
    <location>
        <begin position="180"/>
        <end position="200"/>
    </location>
</feature>
<organism evidence="4 5">
    <name type="scientific">Paenibacillus rhizophilus</name>
    <dbReference type="NCBI Taxonomy" id="1850366"/>
    <lineage>
        <taxon>Bacteria</taxon>
        <taxon>Bacillati</taxon>
        <taxon>Bacillota</taxon>
        <taxon>Bacilli</taxon>
        <taxon>Bacillales</taxon>
        <taxon>Paenibacillaceae</taxon>
        <taxon>Paenibacillus</taxon>
    </lineage>
</organism>
<dbReference type="Pfam" id="PF16927">
    <property type="entry name" value="HisKA_7TM"/>
    <property type="match status" value="1"/>
</dbReference>
<dbReference type="OrthoDB" id="9759607at2"/>
<dbReference type="NCBIfam" id="TIGR00229">
    <property type="entry name" value="sensory_box"/>
    <property type="match status" value="1"/>
</dbReference>
<feature type="transmembrane region" description="Helical" evidence="1">
    <location>
        <begin position="212"/>
        <end position="236"/>
    </location>
</feature>
<evidence type="ECO:0000256" key="1">
    <source>
        <dbReference type="SAM" id="Phobius"/>
    </source>
</evidence>
<dbReference type="Gene3D" id="3.30.70.270">
    <property type="match status" value="1"/>
</dbReference>
<dbReference type="FunFam" id="3.30.70.270:FF:000001">
    <property type="entry name" value="Diguanylate cyclase domain protein"/>
    <property type="match status" value="1"/>
</dbReference>
<dbReference type="InterPro" id="IPR013656">
    <property type="entry name" value="PAS_4"/>
</dbReference>
<evidence type="ECO:0000313" key="4">
    <source>
        <dbReference type="EMBL" id="RQW10255.1"/>
    </source>
</evidence>
<dbReference type="InterPro" id="IPR000014">
    <property type="entry name" value="PAS"/>
</dbReference>
<dbReference type="CDD" id="cd01949">
    <property type="entry name" value="GGDEF"/>
    <property type="match status" value="1"/>
</dbReference>
<keyword evidence="1" id="KW-0812">Transmembrane</keyword>